<reference evidence="2" key="1">
    <citation type="journal article" date="2015" name="Front. Microbiol.">
        <title>Combining genomic sequencing methods to explore viral diversity and reveal potential virus-host interactions.</title>
        <authorList>
            <person name="Chow C.E."/>
            <person name="Winget D.M."/>
            <person name="White R.A.III."/>
            <person name="Hallam S.J."/>
            <person name="Suttle C.A."/>
        </authorList>
    </citation>
    <scope>NUCLEOTIDE SEQUENCE</scope>
    <source>
        <strain evidence="2">Oxic3_4</strain>
    </source>
</reference>
<proteinExistence type="predicted"/>
<feature type="region of interest" description="Disordered" evidence="1">
    <location>
        <begin position="1"/>
        <end position="109"/>
    </location>
</feature>
<name>A0A0F7LCG5_9VIRU</name>
<organism evidence="2">
    <name type="scientific">uncultured marine virus</name>
    <dbReference type="NCBI Taxonomy" id="186617"/>
    <lineage>
        <taxon>Viruses</taxon>
        <taxon>environmental samples</taxon>
    </lineage>
</organism>
<accession>A0A0F7LCG5</accession>
<evidence type="ECO:0000256" key="1">
    <source>
        <dbReference type="SAM" id="MobiDB-lite"/>
    </source>
</evidence>
<feature type="compositionally biased region" description="Low complexity" evidence="1">
    <location>
        <begin position="40"/>
        <end position="49"/>
    </location>
</feature>
<sequence>MVNVRSWSTSKLRTKMCSSPKAPSMPDPQPLPDPAPIPSPQQARPTAAMAPPPVAPPVQRQAPLPKQVDAPAPTPPPTLLVQGQGDIAPVKRRKSKRREVQQASRGTAALTIPLNTRATEAAGGNTGGLNIPT</sequence>
<protein>
    <submittedName>
        <fullName evidence="2">Uncharacterized protein</fullName>
    </submittedName>
</protein>
<feature type="compositionally biased region" description="Pro residues" evidence="1">
    <location>
        <begin position="23"/>
        <end position="39"/>
    </location>
</feature>
<evidence type="ECO:0000313" key="2">
    <source>
        <dbReference type="EMBL" id="AKH48831.1"/>
    </source>
</evidence>
<feature type="compositionally biased region" description="Polar residues" evidence="1">
    <location>
        <begin position="1"/>
        <end position="11"/>
    </location>
</feature>
<reference evidence="2" key="2">
    <citation type="submission" date="2015-03" db="EMBL/GenBank/DDBJ databases">
        <authorList>
            <person name="Chow C.-E.T."/>
            <person name="Winget D.M."/>
            <person name="White R.A.III."/>
            <person name="Hallam S.J."/>
            <person name="Suttle C.A."/>
        </authorList>
    </citation>
    <scope>NUCLEOTIDE SEQUENCE</scope>
    <source>
        <strain evidence="2">Oxic3_4</strain>
    </source>
</reference>
<dbReference type="EMBL" id="KR029610">
    <property type="protein sequence ID" value="AKH48831.1"/>
    <property type="molecule type" value="Genomic_DNA"/>
</dbReference>